<gene>
    <name evidence="3" type="ORF">Syun_022141</name>
</gene>
<keyword evidence="4" id="KW-1185">Reference proteome</keyword>
<name>A0AAP0NRB5_9MAGN</name>
<dbReference type="PANTHER" id="PTHR31147:SF66">
    <property type="entry name" value="OS05G0315700 PROTEIN"/>
    <property type="match status" value="1"/>
</dbReference>
<dbReference type="InterPro" id="IPR050898">
    <property type="entry name" value="Plant_acyltransferase"/>
</dbReference>
<sequence>MQVTRLSCGGFVLAYTLNHCACDTNGALQFMKIIAEFCCDDPRRKTPSTLPSWGREILKPRSPPIIYIRHPEYNNLGDSANHHETSAKFDLEALVQTSVFLSNNDILALKRLVTGRKCVSLDVMASCLWRARTRTLFKTRYNNDMSCTMRLLFPIDTRFQFKPDLPKGFYGSTMVVPSVVTTASELLEKPLSHAASLISKAKKEVARDEYRASVVDFLEVNKGGEFWDGMFVTDMRWFKFTEVDFGWGKGVYAGPARAGVGPVPWMVTSMFYHKNVNGVDEGVLALISLPSSLVNKFHNEVRREIRGFSAL</sequence>
<dbReference type="GO" id="GO:0016740">
    <property type="term" value="F:transferase activity"/>
    <property type="evidence" value="ECO:0007669"/>
    <property type="project" value="UniProtKB-KW"/>
</dbReference>
<proteinExistence type="inferred from homology"/>
<comment type="similarity">
    <text evidence="1">Belongs to the plant acyltransferase family.</text>
</comment>
<dbReference type="Gene3D" id="3.30.559.10">
    <property type="entry name" value="Chloramphenicol acetyltransferase-like domain"/>
    <property type="match status" value="2"/>
</dbReference>
<comment type="caution">
    <text evidence="3">The sequence shown here is derived from an EMBL/GenBank/DDBJ whole genome shotgun (WGS) entry which is preliminary data.</text>
</comment>
<protein>
    <submittedName>
        <fullName evidence="3">Uncharacterized protein</fullName>
    </submittedName>
</protein>
<dbReference type="InterPro" id="IPR023213">
    <property type="entry name" value="CAT-like_dom_sf"/>
</dbReference>
<dbReference type="AlphaFoldDB" id="A0AAP0NRB5"/>
<organism evidence="3 4">
    <name type="scientific">Stephania yunnanensis</name>
    <dbReference type="NCBI Taxonomy" id="152371"/>
    <lineage>
        <taxon>Eukaryota</taxon>
        <taxon>Viridiplantae</taxon>
        <taxon>Streptophyta</taxon>
        <taxon>Embryophyta</taxon>
        <taxon>Tracheophyta</taxon>
        <taxon>Spermatophyta</taxon>
        <taxon>Magnoliopsida</taxon>
        <taxon>Ranunculales</taxon>
        <taxon>Menispermaceae</taxon>
        <taxon>Menispermoideae</taxon>
        <taxon>Cissampelideae</taxon>
        <taxon>Stephania</taxon>
    </lineage>
</organism>
<dbReference type="Proteomes" id="UP001420932">
    <property type="component" value="Unassembled WGS sequence"/>
</dbReference>
<dbReference type="EMBL" id="JBBNAF010000009">
    <property type="protein sequence ID" value="KAK9115344.1"/>
    <property type="molecule type" value="Genomic_DNA"/>
</dbReference>
<dbReference type="Pfam" id="PF02458">
    <property type="entry name" value="Transferase"/>
    <property type="match status" value="1"/>
</dbReference>
<reference evidence="3 4" key="1">
    <citation type="submission" date="2024-01" db="EMBL/GenBank/DDBJ databases">
        <title>Genome assemblies of Stephania.</title>
        <authorList>
            <person name="Yang L."/>
        </authorList>
    </citation>
    <scope>NUCLEOTIDE SEQUENCE [LARGE SCALE GENOMIC DNA]</scope>
    <source>
        <strain evidence="3">YNDBR</strain>
        <tissue evidence="3">Leaf</tissue>
    </source>
</reference>
<evidence type="ECO:0000313" key="3">
    <source>
        <dbReference type="EMBL" id="KAK9115344.1"/>
    </source>
</evidence>
<evidence type="ECO:0000256" key="2">
    <source>
        <dbReference type="ARBA" id="ARBA00022679"/>
    </source>
</evidence>
<evidence type="ECO:0000313" key="4">
    <source>
        <dbReference type="Proteomes" id="UP001420932"/>
    </source>
</evidence>
<evidence type="ECO:0000256" key="1">
    <source>
        <dbReference type="ARBA" id="ARBA00009861"/>
    </source>
</evidence>
<keyword evidence="2" id="KW-0808">Transferase</keyword>
<accession>A0AAP0NRB5</accession>
<dbReference type="PANTHER" id="PTHR31147">
    <property type="entry name" value="ACYL TRANSFERASE 4"/>
    <property type="match status" value="1"/>
</dbReference>